<dbReference type="InterPro" id="IPR033473">
    <property type="entry name" value="Atos-like_C"/>
</dbReference>
<comment type="similarity">
    <text evidence="1">Belongs to the ATOS family.</text>
</comment>
<reference evidence="4" key="1">
    <citation type="submission" date="2020-11" db="EMBL/GenBank/DDBJ databases">
        <authorList>
            <person name="Tran Van P."/>
        </authorList>
    </citation>
    <scope>NUCLEOTIDE SEQUENCE</scope>
</reference>
<feature type="region of interest" description="Disordered" evidence="2">
    <location>
        <begin position="163"/>
        <end position="184"/>
    </location>
</feature>
<gene>
    <name evidence="4" type="ORF">TMSB3V08_LOCUS9022</name>
</gene>
<dbReference type="PANTHER" id="PTHR13199:SF11">
    <property type="entry name" value="PROTEIN ATOSSA"/>
    <property type="match status" value="1"/>
</dbReference>
<proteinExistence type="inferred from homology"/>
<dbReference type="EMBL" id="OB795478">
    <property type="protein sequence ID" value="CAD7432312.1"/>
    <property type="molecule type" value="Genomic_DNA"/>
</dbReference>
<sequence length="982" mass="108496">MARRVTSGEHMRKTFLSFSSGLTELGVPNSTSDSWQQLLPLYCFRVPESPQMTVRGLFQAVRSQLHFSQLAAWWSNSKGSDPVNVSYRVTVSGEAFSSNFKRPPLEHSFPVAFVTRNTAINVSVRTLPRMEKVPMVVCTAHPVNSGKQGIEGGAIPKRNKSVEDQAWSVSKEQPDQQLTESLLDPPPSLDLFARRFQSPSRCGSPSMEAPEYLMFGRGTHNQEGEDVTVVFGLRKMSCGEREVRQVVLVDMGWSAGGTHPSQMLALQIVFWSGAHPMSCLLRKMSCGEREVRQVVLVDMGWSAGGTHPSQMLALQIVFWSGAHPMSCLQQEAAPRNEIIGSSVDDRWKRRITNNSSMQQCQGPLEAVHHQGQLEAVSKGRREDHWRQRIIKDVEWGWHRGQGRALVDDRLQNPCNLPGKHHCRCAFDDDLEITPLPTPLHSMLDVNHQRHLDTKSQSFTKESSLPSCSKPISGKVLSCQLEVDSVRHDRACGLKANSCNEECSEERTGMKPSAETLQNDAPGIGCKFNLELSRQEFEEVLAVLRDRNAGQPVHPGTRKPASPSKPGYNQLFSCSSKREVVSVLKPPIVLDHDSNVVSATTSTISKCSDKADILMGAILRTLDKAKFRRSFDSAASMVFHSRTGLPLTSSPAPVRRGTSRFDFDSSLNSVSAIRSRRFHTIVQACCHPQRLCMLPPPEAMHAATPGGYACCHPRRLCMLPPPEAMHAATPGGYACCHPQSLCIALFETGAVPTPDDTMSVSSDDAESEGSAKSPCSPGVGLMFIAMEPLPWSCSSSPCSSLLVSTVQGFTAELGASGSFCPRHRILPVTVFFYTIGDNDKVSTPYLGHINLGKKGYHVPRCGTIQVTLFNPLGTVIKMFVVMYDLTDMPASSQTFLRQRTLYMPAFISNTASLPDNAQKWLRYLIHLRFSSSKSGRIHLHSDIRMIIFRKSDLDTATAHGMDMSYELRSFTHGPTNPKFSSRK</sequence>
<evidence type="ECO:0000313" key="4">
    <source>
        <dbReference type="EMBL" id="CAD7432312.1"/>
    </source>
</evidence>
<dbReference type="Pfam" id="PF13889">
    <property type="entry name" value="Chromosome_seg"/>
    <property type="match status" value="1"/>
</dbReference>
<dbReference type="InterPro" id="IPR051506">
    <property type="entry name" value="ATOS_Transcription_Regulators"/>
</dbReference>
<evidence type="ECO:0000259" key="3">
    <source>
        <dbReference type="SMART" id="SM01177"/>
    </source>
</evidence>
<feature type="region of interest" description="Disordered" evidence="2">
    <location>
        <begin position="753"/>
        <end position="773"/>
    </location>
</feature>
<accession>A0A7R9EE21</accession>
<feature type="compositionally biased region" description="Polar residues" evidence="2">
    <location>
        <begin position="167"/>
        <end position="180"/>
    </location>
</feature>
<dbReference type="AlphaFoldDB" id="A0A7R9EE21"/>
<evidence type="ECO:0000256" key="2">
    <source>
        <dbReference type="SAM" id="MobiDB-lite"/>
    </source>
</evidence>
<protein>
    <recommendedName>
        <fullName evidence="3">Atos-like conserved domain-containing protein</fullName>
    </recommendedName>
</protein>
<feature type="domain" description="Atos-like conserved" evidence="3">
    <location>
        <begin position="799"/>
        <end position="845"/>
    </location>
</feature>
<name>A0A7R9EE21_9NEOP</name>
<dbReference type="InterPro" id="IPR025261">
    <property type="entry name" value="Atos-like_cons_dom"/>
</dbReference>
<dbReference type="PANTHER" id="PTHR13199">
    <property type="entry name" value="GH03947P"/>
    <property type="match status" value="1"/>
</dbReference>
<evidence type="ECO:0000256" key="1">
    <source>
        <dbReference type="ARBA" id="ARBA00034497"/>
    </source>
</evidence>
<dbReference type="SMART" id="SM01177">
    <property type="entry name" value="DUF4210"/>
    <property type="match status" value="1"/>
</dbReference>
<dbReference type="Pfam" id="PF13915">
    <property type="entry name" value="DUF4210"/>
    <property type="match status" value="1"/>
</dbReference>
<feature type="region of interest" description="Disordered" evidence="2">
    <location>
        <begin position="548"/>
        <end position="567"/>
    </location>
</feature>
<organism evidence="4">
    <name type="scientific">Timema monikensis</name>
    <dbReference type="NCBI Taxonomy" id="170555"/>
    <lineage>
        <taxon>Eukaryota</taxon>
        <taxon>Metazoa</taxon>
        <taxon>Ecdysozoa</taxon>
        <taxon>Arthropoda</taxon>
        <taxon>Hexapoda</taxon>
        <taxon>Insecta</taxon>
        <taxon>Pterygota</taxon>
        <taxon>Neoptera</taxon>
        <taxon>Polyneoptera</taxon>
        <taxon>Phasmatodea</taxon>
        <taxon>Timematodea</taxon>
        <taxon>Timematoidea</taxon>
        <taxon>Timematidae</taxon>
        <taxon>Timema</taxon>
    </lineage>
</organism>